<evidence type="ECO:0000313" key="11">
    <source>
        <dbReference type="Proteomes" id="UP000694402"/>
    </source>
</evidence>
<evidence type="ECO:0000256" key="9">
    <source>
        <dbReference type="RuleBase" id="RU364120"/>
    </source>
</evidence>
<keyword evidence="3 9" id="KW-0256">Endoplasmic reticulum</keyword>
<evidence type="ECO:0000256" key="7">
    <source>
        <dbReference type="ARBA" id="ARBA00037157"/>
    </source>
</evidence>
<evidence type="ECO:0000313" key="10">
    <source>
        <dbReference type="Ensembl" id="ENSOTSP00005154473.1"/>
    </source>
</evidence>
<evidence type="ECO:0000256" key="4">
    <source>
        <dbReference type="ARBA" id="ARBA00022989"/>
    </source>
</evidence>
<comment type="function">
    <text evidence="7">Interacts with target proteins during their translocation into the lumen of the endoplasmic reticulum. Protects unfolded target proteins against degradation during ER stress. May facilitate glycosylation of target proteins after termination of ER stress. May modulate the use of N-glycosylation sites on target proteins.</text>
</comment>
<dbReference type="Ensembl" id="ENSOTST00005185700.1">
    <property type="protein sequence ID" value="ENSOTSP00005154473.1"/>
    <property type="gene ID" value="ENSOTSG00005063790.1"/>
</dbReference>
<dbReference type="InterPro" id="IPR010580">
    <property type="entry name" value="ER_stress-assoc"/>
</dbReference>
<dbReference type="Pfam" id="PF06624">
    <property type="entry name" value="RAMP4"/>
    <property type="match status" value="1"/>
</dbReference>
<evidence type="ECO:0000256" key="8">
    <source>
        <dbReference type="ARBA" id="ARBA00038831"/>
    </source>
</evidence>
<proteinExistence type="inferred from homology"/>
<feature type="transmembrane region" description="Helical" evidence="9">
    <location>
        <begin position="36"/>
        <end position="55"/>
    </location>
</feature>
<accession>A0AAZ3SN97</accession>
<dbReference type="PANTHER" id="PTHR15601:SF20">
    <property type="entry name" value="STRESS-ASSOCIATED ENDOPLASMIC RETICULUM PROTEIN 2"/>
    <property type="match status" value="1"/>
</dbReference>
<comment type="similarity">
    <text evidence="1 9">Belongs to the RAMP4 family.</text>
</comment>
<evidence type="ECO:0000256" key="5">
    <source>
        <dbReference type="ARBA" id="ARBA00023136"/>
    </source>
</evidence>
<dbReference type="PANTHER" id="PTHR15601">
    <property type="entry name" value="STRESS ASSOCIATED ENDOPLASMIC RETICULUM PROTEIN SERP1/RAMP4"/>
    <property type="match status" value="1"/>
</dbReference>
<reference evidence="10" key="2">
    <citation type="submission" date="2025-08" db="UniProtKB">
        <authorList>
            <consortium name="Ensembl"/>
        </authorList>
    </citation>
    <scope>IDENTIFICATION</scope>
</reference>
<keyword evidence="2 9" id="KW-0812">Transmembrane</keyword>
<protein>
    <recommendedName>
        <fullName evidence="9">Stress-associated endoplasmic reticulum protein</fullName>
    </recommendedName>
</protein>
<keyword evidence="6" id="KW-0834">Unfolded protein response</keyword>
<comment type="subunit">
    <text evidence="8">Interacts with SEC61B, SEC61A1 and the SEC61 complex. Interacts with CANX.</text>
</comment>
<feature type="transmembrane region" description="Helical" evidence="9">
    <location>
        <begin position="101"/>
        <end position="122"/>
    </location>
</feature>
<keyword evidence="4 9" id="KW-1133">Transmembrane helix</keyword>
<reference evidence="11" key="1">
    <citation type="journal article" date="2018" name="PLoS ONE">
        <title>Chinook salmon (Oncorhynchus tshawytscha) genome and transcriptome.</title>
        <authorList>
            <person name="Christensen K.A."/>
            <person name="Leong J.S."/>
            <person name="Sakhrani D."/>
            <person name="Biagi C.A."/>
            <person name="Minkley D.R."/>
            <person name="Withler R.E."/>
            <person name="Rondeau E.B."/>
            <person name="Koop B.F."/>
            <person name="Devlin R.H."/>
        </authorList>
    </citation>
    <scope>NUCLEOTIDE SEQUENCE [LARGE SCALE GENOMIC DNA]</scope>
</reference>
<evidence type="ECO:0000256" key="6">
    <source>
        <dbReference type="ARBA" id="ARBA00023230"/>
    </source>
</evidence>
<dbReference type="Proteomes" id="UP000694402">
    <property type="component" value="Unassembled WGS sequence"/>
</dbReference>
<dbReference type="AlphaFoldDB" id="A0AAZ3SN97"/>
<keyword evidence="11" id="KW-1185">Reference proteome</keyword>
<evidence type="ECO:0000256" key="2">
    <source>
        <dbReference type="ARBA" id="ARBA00022692"/>
    </source>
</evidence>
<sequence length="129" mass="14501">MSEVLPAKAQCCCETLVGPPLDAVARQPLLSAPWVQVQHCCCLLLSSLILFLLSLSSRSLLKLITFEDMISFYIPGMCSTQTRPWQQLLLRKRPQEEKYPVGPWLLALFVFVVCGSAIFQIIQSIRMGM</sequence>
<gene>
    <name evidence="10" type="primary">RFLNB</name>
</gene>
<dbReference type="GO" id="GO:0030968">
    <property type="term" value="P:endoplasmic reticulum unfolded protein response"/>
    <property type="evidence" value="ECO:0007669"/>
    <property type="project" value="TreeGrafter"/>
</dbReference>
<dbReference type="GO" id="GO:0005789">
    <property type="term" value="C:endoplasmic reticulum membrane"/>
    <property type="evidence" value="ECO:0007669"/>
    <property type="project" value="UniProtKB-SubCell"/>
</dbReference>
<name>A0AAZ3SN97_ONCTS</name>
<reference evidence="10" key="3">
    <citation type="submission" date="2025-09" db="UniProtKB">
        <authorList>
            <consortium name="Ensembl"/>
        </authorList>
    </citation>
    <scope>IDENTIFICATION</scope>
</reference>
<comment type="function">
    <text evidence="9">Interacts with target proteins during translocation into the lumen of the endoplasmic reticulum. Protects unfolded target proteins against degradation and facilitate correct glycosylation.</text>
</comment>
<evidence type="ECO:0000256" key="1">
    <source>
        <dbReference type="ARBA" id="ARBA00005500"/>
    </source>
</evidence>
<comment type="subcellular location">
    <subcellularLocation>
        <location evidence="9">Membrane</location>
        <topology evidence="9">Single-pass membrane protein</topology>
    </subcellularLocation>
    <subcellularLocation>
        <location evidence="9">Endoplasmic reticulum membrane</location>
        <topology evidence="9">Single-pass membrane protein</topology>
    </subcellularLocation>
</comment>
<evidence type="ECO:0000256" key="3">
    <source>
        <dbReference type="ARBA" id="ARBA00022824"/>
    </source>
</evidence>
<keyword evidence="5 9" id="KW-0472">Membrane</keyword>
<comment type="caution">
    <text evidence="9">Lacks conserved residue(s) required for the propagation of feature annotation.</text>
</comment>
<dbReference type="GeneTree" id="ENSGT00940000162467"/>
<organism evidence="10 11">
    <name type="scientific">Oncorhynchus tshawytscha</name>
    <name type="common">Chinook salmon</name>
    <name type="synonym">Salmo tshawytscha</name>
    <dbReference type="NCBI Taxonomy" id="74940"/>
    <lineage>
        <taxon>Eukaryota</taxon>
        <taxon>Metazoa</taxon>
        <taxon>Chordata</taxon>
        <taxon>Craniata</taxon>
        <taxon>Vertebrata</taxon>
        <taxon>Euteleostomi</taxon>
        <taxon>Actinopterygii</taxon>
        <taxon>Neopterygii</taxon>
        <taxon>Teleostei</taxon>
        <taxon>Protacanthopterygii</taxon>
        <taxon>Salmoniformes</taxon>
        <taxon>Salmonidae</taxon>
        <taxon>Salmoninae</taxon>
        <taxon>Oncorhynchus</taxon>
    </lineage>
</organism>